<dbReference type="GO" id="GO:0005524">
    <property type="term" value="F:ATP binding"/>
    <property type="evidence" value="ECO:0007669"/>
    <property type="project" value="UniProtKB-KW"/>
</dbReference>
<evidence type="ECO:0000256" key="1">
    <source>
        <dbReference type="ARBA" id="ARBA00001936"/>
    </source>
</evidence>
<dbReference type="SUPFAM" id="SSF55003">
    <property type="entry name" value="PAP/Archaeal CCA-adding enzyme, C-terminal domain"/>
    <property type="match status" value="1"/>
</dbReference>
<comment type="cofactor">
    <cofactor evidence="2">
        <name>Mg(2+)</name>
        <dbReference type="ChEBI" id="CHEBI:18420"/>
    </cofactor>
</comment>
<dbReference type="Gene3D" id="1.10.1410.10">
    <property type="match status" value="1"/>
</dbReference>
<dbReference type="InterPro" id="IPR007012">
    <property type="entry name" value="PolA_pol_cen_dom"/>
</dbReference>
<evidence type="ECO:0000256" key="10">
    <source>
        <dbReference type="ARBA" id="ARBA00022840"/>
    </source>
</evidence>
<gene>
    <name evidence="16" type="ORF">Ctob_006270</name>
</gene>
<feature type="compositionally biased region" description="Polar residues" evidence="13">
    <location>
        <begin position="610"/>
        <end position="619"/>
    </location>
</feature>
<evidence type="ECO:0000256" key="7">
    <source>
        <dbReference type="ARBA" id="ARBA00022679"/>
    </source>
</evidence>
<dbReference type="GO" id="GO:0046872">
    <property type="term" value="F:metal ion binding"/>
    <property type="evidence" value="ECO:0007669"/>
    <property type="project" value="UniProtKB-KW"/>
</dbReference>
<evidence type="ECO:0000256" key="13">
    <source>
        <dbReference type="SAM" id="MobiDB-lite"/>
    </source>
</evidence>
<proteinExistence type="inferred from homology"/>
<organism evidence="16 17">
    <name type="scientific">Chrysochromulina tobinii</name>
    <dbReference type="NCBI Taxonomy" id="1460289"/>
    <lineage>
        <taxon>Eukaryota</taxon>
        <taxon>Haptista</taxon>
        <taxon>Haptophyta</taxon>
        <taxon>Prymnesiophyceae</taxon>
        <taxon>Prymnesiales</taxon>
        <taxon>Chrysochromulinaceae</taxon>
        <taxon>Chrysochromulina</taxon>
    </lineage>
</organism>
<keyword evidence="11" id="KW-0460">Magnesium</keyword>
<keyword evidence="8" id="KW-0479">Metal-binding</keyword>
<evidence type="ECO:0000256" key="5">
    <source>
        <dbReference type="ARBA" id="ARBA00012388"/>
    </source>
</evidence>
<feature type="domain" description="Poly(A) polymerase nucleotidyltransferase" evidence="15">
    <location>
        <begin position="11"/>
        <end position="201"/>
    </location>
</feature>
<evidence type="ECO:0000256" key="4">
    <source>
        <dbReference type="ARBA" id="ARBA00010912"/>
    </source>
</evidence>
<dbReference type="CDD" id="cd07067">
    <property type="entry name" value="HP_PGM_like"/>
    <property type="match status" value="1"/>
</dbReference>
<evidence type="ECO:0000256" key="12">
    <source>
        <dbReference type="ARBA" id="ARBA00023242"/>
    </source>
</evidence>
<evidence type="ECO:0000259" key="15">
    <source>
        <dbReference type="Pfam" id="PF20750"/>
    </source>
</evidence>
<dbReference type="Gene3D" id="3.40.50.1240">
    <property type="entry name" value="Phosphoglycerate mutase-like"/>
    <property type="match status" value="1"/>
</dbReference>
<evidence type="ECO:0000256" key="6">
    <source>
        <dbReference type="ARBA" id="ARBA00022664"/>
    </source>
</evidence>
<keyword evidence="12" id="KW-0539">Nucleus</keyword>
<dbReference type="SUPFAM" id="SSF81301">
    <property type="entry name" value="Nucleotidyltransferase"/>
    <property type="match status" value="1"/>
</dbReference>
<dbReference type="GO" id="GO:1990817">
    <property type="term" value="F:poly(A) RNA polymerase activity"/>
    <property type="evidence" value="ECO:0007669"/>
    <property type="project" value="UniProtKB-EC"/>
</dbReference>
<protein>
    <recommendedName>
        <fullName evidence="5">polynucleotide adenylyltransferase</fullName>
        <ecNumber evidence="5">2.7.7.19</ecNumber>
    </recommendedName>
</protein>
<evidence type="ECO:0000313" key="16">
    <source>
        <dbReference type="EMBL" id="KOO21716.1"/>
    </source>
</evidence>
<dbReference type="InterPro" id="IPR048840">
    <property type="entry name" value="PolA_pol_NTPase"/>
</dbReference>
<evidence type="ECO:0000256" key="11">
    <source>
        <dbReference type="ARBA" id="ARBA00022842"/>
    </source>
</evidence>
<dbReference type="Pfam" id="PF00300">
    <property type="entry name" value="His_Phos_1"/>
    <property type="match status" value="1"/>
</dbReference>
<keyword evidence="9" id="KW-0547">Nucleotide-binding</keyword>
<dbReference type="FunFam" id="3.30.460.10:FF:000002">
    <property type="entry name" value="Poly(A) polymerase alpha, putative"/>
    <property type="match status" value="1"/>
</dbReference>
<dbReference type="Gene3D" id="3.30.460.10">
    <property type="entry name" value="Beta Polymerase, domain 2"/>
    <property type="match status" value="1"/>
</dbReference>
<dbReference type="Pfam" id="PF04928">
    <property type="entry name" value="PAP_central"/>
    <property type="match status" value="1"/>
</dbReference>
<dbReference type="FunFam" id="1.10.1410.10:FF:000001">
    <property type="entry name" value="Putative poly(A) polymerase gamma"/>
    <property type="match status" value="1"/>
</dbReference>
<keyword evidence="10" id="KW-0067">ATP-binding</keyword>
<dbReference type="CDD" id="cd05402">
    <property type="entry name" value="NT_PAP_TUTase"/>
    <property type="match status" value="1"/>
</dbReference>
<dbReference type="InterPro" id="IPR011068">
    <property type="entry name" value="NuclTrfase_I-like_C"/>
</dbReference>
<dbReference type="EMBL" id="JWZX01003340">
    <property type="protein sequence ID" value="KOO21716.1"/>
    <property type="molecule type" value="Genomic_DNA"/>
</dbReference>
<dbReference type="GO" id="GO:0006397">
    <property type="term" value="P:mRNA processing"/>
    <property type="evidence" value="ECO:0007669"/>
    <property type="project" value="UniProtKB-KW"/>
</dbReference>
<evidence type="ECO:0000313" key="17">
    <source>
        <dbReference type="Proteomes" id="UP000037460"/>
    </source>
</evidence>
<dbReference type="SUPFAM" id="SSF81631">
    <property type="entry name" value="PAP/OAS1 substrate-binding domain"/>
    <property type="match status" value="1"/>
</dbReference>
<dbReference type="InterPro" id="IPR043519">
    <property type="entry name" value="NT_sf"/>
</dbReference>
<name>A0A0M0J543_9EUKA</name>
<dbReference type="InterPro" id="IPR013078">
    <property type="entry name" value="His_Pase_superF_clade-1"/>
</dbReference>
<feature type="region of interest" description="Disordered" evidence="13">
    <location>
        <begin position="510"/>
        <end position="529"/>
    </location>
</feature>
<dbReference type="Proteomes" id="UP000037460">
    <property type="component" value="Unassembled WGS sequence"/>
</dbReference>
<feature type="domain" description="Poly(A) polymerase central" evidence="14">
    <location>
        <begin position="206"/>
        <end position="350"/>
    </location>
</feature>
<dbReference type="SUPFAM" id="SSF53254">
    <property type="entry name" value="Phosphoglycerate mutase-like"/>
    <property type="match status" value="1"/>
</dbReference>
<accession>A0A0M0J543</accession>
<dbReference type="Pfam" id="PF20750">
    <property type="entry name" value="PAP_NTPase"/>
    <property type="match status" value="1"/>
</dbReference>
<evidence type="ECO:0000256" key="8">
    <source>
        <dbReference type="ARBA" id="ARBA00022723"/>
    </source>
</evidence>
<dbReference type="PANTHER" id="PTHR10682:SF10">
    <property type="entry name" value="POLYNUCLEOTIDE ADENYLYLTRANSFERASE"/>
    <property type="match status" value="1"/>
</dbReference>
<comment type="subcellular location">
    <subcellularLocation>
        <location evidence="3">Nucleus</location>
    </subcellularLocation>
</comment>
<dbReference type="GO" id="GO:0003723">
    <property type="term" value="F:RNA binding"/>
    <property type="evidence" value="ECO:0007669"/>
    <property type="project" value="InterPro"/>
</dbReference>
<dbReference type="Gene3D" id="3.30.70.590">
    <property type="entry name" value="Poly(A) polymerase predicted RNA binding domain"/>
    <property type="match status" value="1"/>
</dbReference>
<dbReference type="InterPro" id="IPR029033">
    <property type="entry name" value="His_PPase_superfam"/>
</dbReference>
<evidence type="ECO:0000256" key="3">
    <source>
        <dbReference type="ARBA" id="ARBA00004123"/>
    </source>
</evidence>
<feature type="region of interest" description="Disordered" evidence="13">
    <location>
        <begin position="588"/>
        <end position="619"/>
    </location>
</feature>
<dbReference type="AlphaFoldDB" id="A0A0M0J543"/>
<comment type="cofactor">
    <cofactor evidence="1">
        <name>Mn(2+)</name>
        <dbReference type="ChEBI" id="CHEBI:29035"/>
    </cofactor>
</comment>
<keyword evidence="7" id="KW-0808">Transferase</keyword>
<keyword evidence="6" id="KW-0507">mRNA processing</keyword>
<sequence>MPSRQPRQARDPISLAGPTAFDLMASEKLEAFMAVASPTETQEEQDKRTHIITTFTALFRDWVRSVCLAKGYDAETANRAGGLVLTSGSYRLGLNERGTDIDTICVAPRMVTRDDFFDSLKVILEDRDEVENLSAVETAKVPIITFDFDGVNLDLLFAQLPLDAVPETLDVNDDAVLQGVDFGTEKSLNGPRVTNLIEQLVPSFTTFRSLLRCVRLWAKRRGLYSNKMGYLGGVNCNILSAFICQMYPNAAVSVLLQKFFSVLREWPWPTPIEITPQYDAGLGLEGWDPSQYGNRFHVMPILTPAYPSMNSTANVSRNTLDVMIWEMNVAHDKMRAALAQGGDGWERVFEPTDFVVSLEKYLAVEMFVCGLPEHERASKLQGWCGYIESRLRFLAEKLEYGLPIVNVRLLPKKLPLLSERALTDAQGGDGQAYLIGFAVDRDRLQGTDIHLTNKVESFKEEIYAGALKNGLLTESVTREHLRLRVAYFSSWSDMPDEAFASLGGRDAASDARRRVRRAKREARARDRAEAAAALGPSYLGTEYNDDDDPAFLAGESAGTEAHAGGADDEAAAPGMEWANGRATKRPAAELDDGAGDVPPAKAAKPETTGRYDTNGSNDSLRVLTPLGYQQTEYLGARLRAIHDASEGNFKGLRLDALISSDLTRAIQTADAIAPRLVEPVRSRNADLNEGRPCLPEPQPGHASHYTNDQLDGERIERAYRQLCSRPPPSQLPPEAWLRFSVPHASITHLVIRANGSASVRCLGDAGHLPAPMVTS</sequence>
<evidence type="ECO:0000256" key="2">
    <source>
        <dbReference type="ARBA" id="ARBA00001946"/>
    </source>
</evidence>
<dbReference type="GO" id="GO:0031123">
    <property type="term" value="P:RNA 3'-end processing"/>
    <property type="evidence" value="ECO:0007669"/>
    <property type="project" value="InterPro"/>
</dbReference>
<evidence type="ECO:0000256" key="9">
    <source>
        <dbReference type="ARBA" id="ARBA00022741"/>
    </source>
</evidence>
<dbReference type="EC" id="2.7.7.19" evidence="5"/>
<evidence type="ECO:0000259" key="14">
    <source>
        <dbReference type="Pfam" id="PF04928"/>
    </source>
</evidence>
<comment type="caution">
    <text evidence="16">The sequence shown here is derived from an EMBL/GenBank/DDBJ whole genome shotgun (WGS) entry which is preliminary data.</text>
</comment>
<keyword evidence="17" id="KW-1185">Reference proteome</keyword>
<dbReference type="PANTHER" id="PTHR10682">
    <property type="entry name" value="POLY A POLYMERASE"/>
    <property type="match status" value="1"/>
</dbReference>
<reference evidence="17" key="1">
    <citation type="journal article" date="2015" name="PLoS Genet.">
        <title>Genome Sequence and Transcriptome Analyses of Chrysochromulina tobin: Metabolic Tools for Enhanced Algal Fitness in the Prominent Order Prymnesiales (Haptophyceae).</title>
        <authorList>
            <person name="Hovde B.T."/>
            <person name="Deodato C.R."/>
            <person name="Hunsperger H.M."/>
            <person name="Ryken S.A."/>
            <person name="Yost W."/>
            <person name="Jha R.K."/>
            <person name="Patterson J."/>
            <person name="Monnat R.J. Jr."/>
            <person name="Barlow S.B."/>
            <person name="Starkenburg S.R."/>
            <person name="Cattolico R.A."/>
        </authorList>
    </citation>
    <scope>NUCLEOTIDE SEQUENCE</scope>
    <source>
        <strain evidence="17">CCMP291</strain>
    </source>
</reference>
<dbReference type="GO" id="GO:0005634">
    <property type="term" value="C:nucleus"/>
    <property type="evidence" value="ECO:0007669"/>
    <property type="project" value="UniProtKB-SubCell"/>
</dbReference>
<comment type="similarity">
    <text evidence="4">Belongs to the poly(A) polymerase family.</text>
</comment>
<dbReference type="OrthoDB" id="412748at2759"/>